<keyword evidence="3" id="KW-0418">Kinase</keyword>
<evidence type="ECO:0000256" key="2">
    <source>
        <dbReference type="ARBA" id="ARBA00022840"/>
    </source>
</evidence>
<name>A0A351U0Q9_9BACT</name>
<dbReference type="STRING" id="909663.GCA_000512235_02737"/>
<keyword evidence="3" id="KW-0808">Transferase</keyword>
<dbReference type="InterPro" id="IPR005702">
    <property type="entry name" value="Wzc-like_C"/>
</dbReference>
<dbReference type="CDD" id="cd05387">
    <property type="entry name" value="BY-kinase"/>
    <property type="match status" value="1"/>
</dbReference>
<proteinExistence type="predicted"/>
<dbReference type="GO" id="GO:0004713">
    <property type="term" value="F:protein tyrosine kinase activity"/>
    <property type="evidence" value="ECO:0007669"/>
    <property type="project" value="TreeGrafter"/>
</dbReference>
<keyword evidence="2" id="KW-0067">ATP-binding</keyword>
<comment type="caution">
    <text evidence="3">The sequence shown here is derived from an EMBL/GenBank/DDBJ whole genome shotgun (WGS) entry which is preliminary data.</text>
</comment>
<sequence length="245" mass="27490">MSKIYNALEQARKARITADFPKEPASPSLSLDLSERVPAGDIDMEQEMITLYQTITAALPDTNHRSVLFIGSKSNEGTSTISRQLAKAVSLRMEKTVLLIDLDRSRPDLHVYANLKPAKDVESESAAQTALCRVEESTLYVMPLFQRTIMTPRALDTAKGNEFWEPLKERFDLIIVDSPPATMFPDGLAVASQVDGVILVVEAEKTRWQVALSVREKIEKHGGSILGIAFNKRRFYIPDFIYKYL</sequence>
<dbReference type="AlphaFoldDB" id="A0A351U0Q9"/>
<dbReference type="InterPro" id="IPR050445">
    <property type="entry name" value="Bact_polysacc_biosynth/exp"/>
</dbReference>
<gene>
    <name evidence="3" type="ORF">GXY80_14380</name>
</gene>
<dbReference type="EMBL" id="JAAYEE010000277">
    <property type="protein sequence ID" value="NLW36645.1"/>
    <property type="molecule type" value="Genomic_DNA"/>
</dbReference>
<protein>
    <submittedName>
        <fullName evidence="3">CpsD/CapB family tyrosine-protein kinase</fullName>
    </submittedName>
</protein>
<dbReference type="Gene3D" id="3.40.50.300">
    <property type="entry name" value="P-loop containing nucleotide triphosphate hydrolases"/>
    <property type="match status" value="1"/>
</dbReference>
<accession>A0A351U0Q9</accession>
<evidence type="ECO:0000313" key="4">
    <source>
        <dbReference type="Proteomes" id="UP000777265"/>
    </source>
</evidence>
<dbReference type="Proteomes" id="UP000777265">
    <property type="component" value="Unassembled WGS sequence"/>
</dbReference>
<dbReference type="SUPFAM" id="SSF52540">
    <property type="entry name" value="P-loop containing nucleoside triphosphate hydrolases"/>
    <property type="match status" value="1"/>
</dbReference>
<dbReference type="PANTHER" id="PTHR32309:SF13">
    <property type="entry name" value="FERRIC ENTEROBACTIN TRANSPORT PROTEIN FEPE"/>
    <property type="match status" value="1"/>
</dbReference>
<organism evidence="3 4">
    <name type="scientific">Syntrophorhabdus aromaticivorans</name>
    <dbReference type="NCBI Taxonomy" id="328301"/>
    <lineage>
        <taxon>Bacteria</taxon>
        <taxon>Pseudomonadati</taxon>
        <taxon>Thermodesulfobacteriota</taxon>
        <taxon>Syntrophorhabdia</taxon>
        <taxon>Syntrophorhabdales</taxon>
        <taxon>Syntrophorhabdaceae</taxon>
        <taxon>Syntrophorhabdus</taxon>
    </lineage>
</organism>
<dbReference type="InterPro" id="IPR027417">
    <property type="entry name" value="P-loop_NTPase"/>
</dbReference>
<reference evidence="3" key="1">
    <citation type="journal article" date="2020" name="Biotechnol. Biofuels">
        <title>New insights from the biogas microbiome by comprehensive genome-resolved metagenomics of nearly 1600 species originating from multiple anaerobic digesters.</title>
        <authorList>
            <person name="Campanaro S."/>
            <person name="Treu L."/>
            <person name="Rodriguez-R L.M."/>
            <person name="Kovalovszki A."/>
            <person name="Ziels R.M."/>
            <person name="Maus I."/>
            <person name="Zhu X."/>
            <person name="Kougias P.G."/>
            <person name="Basile A."/>
            <person name="Luo G."/>
            <person name="Schluter A."/>
            <person name="Konstantinidis K.T."/>
            <person name="Angelidaki I."/>
        </authorList>
    </citation>
    <scope>NUCLEOTIDE SEQUENCE</scope>
    <source>
        <strain evidence="3">AS06rmzACSIP_7</strain>
    </source>
</reference>
<dbReference type="PANTHER" id="PTHR32309">
    <property type="entry name" value="TYROSINE-PROTEIN KINASE"/>
    <property type="match status" value="1"/>
</dbReference>
<keyword evidence="1" id="KW-0547">Nucleotide-binding</keyword>
<evidence type="ECO:0000256" key="1">
    <source>
        <dbReference type="ARBA" id="ARBA00022741"/>
    </source>
</evidence>
<evidence type="ECO:0000313" key="3">
    <source>
        <dbReference type="EMBL" id="NLW36645.1"/>
    </source>
</evidence>
<dbReference type="GO" id="GO:0005886">
    <property type="term" value="C:plasma membrane"/>
    <property type="evidence" value="ECO:0007669"/>
    <property type="project" value="TreeGrafter"/>
</dbReference>
<reference evidence="3" key="2">
    <citation type="submission" date="2020-01" db="EMBL/GenBank/DDBJ databases">
        <authorList>
            <person name="Campanaro S."/>
        </authorList>
    </citation>
    <scope>NUCLEOTIDE SEQUENCE</scope>
    <source>
        <strain evidence="3">AS06rmzACSIP_7</strain>
    </source>
</reference>